<organism evidence="8 9">
    <name type="scientific">Paenochrobactrum gallinarii</name>
    <dbReference type="NCBI Taxonomy" id="643673"/>
    <lineage>
        <taxon>Bacteria</taxon>
        <taxon>Pseudomonadati</taxon>
        <taxon>Pseudomonadota</taxon>
        <taxon>Alphaproteobacteria</taxon>
        <taxon>Hyphomicrobiales</taxon>
        <taxon>Brucellaceae</taxon>
        <taxon>Paenochrobactrum</taxon>
    </lineage>
</organism>
<keyword evidence="9" id="KW-1185">Reference proteome</keyword>
<comment type="caution">
    <text evidence="8">The sequence shown here is derived from an EMBL/GenBank/DDBJ whole genome shotgun (WGS) entry which is preliminary data.</text>
</comment>
<feature type="transmembrane region" description="Helical" evidence="5">
    <location>
        <begin position="30"/>
        <end position="48"/>
    </location>
</feature>
<dbReference type="InterPro" id="IPR006664">
    <property type="entry name" value="OMP_bac"/>
</dbReference>
<feature type="transmembrane region" description="Helical" evidence="5">
    <location>
        <begin position="60"/>
        <end position="79"/>
    </location>
</feature>
<evidence type="ECO:0000313" key="9">
    <source>
        <dbReference type="Proteomes" id="UP000555393"/>
    </source>
</evidence>
<dbReference type="Gene3D" id="3.30.1330.60">
    <property type="entry name" value="OmpA-like domain"/>
    <property type="match status" value="1"/>
</dbReference>
<keyword evidence="3" id="KW-0998">Cell outer membrane</keyword>
<comment type="subcellular location">
    <subcellularLocation>
        <location evidence="1">Cell outer membrane</location>
    </subcellularLocation>
</comment>
<evidence type="ECO:0000259" key="7">
    <source>
        <dbReference type="PROSITE" id="PS51123"/>
    </source>
</evidence>
<proteinExistence type="predicted"/>
<dbReference type="InterPro" id="IPR050330">
    <property type="entry name" value="Bact_OuterMem_StrucFunc"/>
</dbReference>
<dbReference type="GO" id="GO:0009279">
    <property type="term" value="C:cell outer membrane"/>
    <property type="evidence" value="ECO:0007669"/>
    <property type="project" value="UniProtKB-SubCell"/>
</dbReference>
<dbReference type="Proteomes" id="UP000555393">
    <property type="component" value="Unassembled WGS sequence"/>
</dbReference>
<dbReference type="RefSeq" id="WP_184218623.1">
    <property type="nucleotide sequence ID" value="NZ_JACIIU010000001.1"/>
</dbReference>
<dbReference type="PRINTS" id="PR01021">
    <property type="entry name" value="OMPADOMAIN"/>
</dbReference>
<dbReference type="PANTHER" id="PTHR30329:SF21">
    <property type="entry name" value="LIPOPROTEIN YIAD-RELATED"/>
    <property type="match status" value="1"/>
</dbReference>
<keyword evidence="2 4" id="KW-0472">Membrane</keyword>
<evidence type="ECO:0000256" key="4">
    <source>
        <dbReference type="PROSITE-ProRule" id="PRU00473"/>
    </source>
</evidence>
<name>A0A841LNT8_9HYPH</name>
<dbReference type="PROSITE" id="PS51257">
    <property type="entry name" value="PROKAR_LIPOPROTEIN"/>
    <property type="match status" value="1"/>
</dbReference>
<evidence type="ECO:0000256" key="2">
    <source>
        <dbReference type="ARBA" id="ARBA00023136"/>
    </source>
</evidence>
<evidence type="ECO:0000256" key="5">
    <source>
        <dbReference type="SAM" id="Phobius"/>
    </source>
</evidence>
<gene>
    <name evidence="8" type="ORF">FHS77_000173</name>
</gene>
<keyword evidence="5" id="KW-1133">Transmembrane helix</keyword>
<dbReference type="InterPro" id="IPR036737">
    <property type="entry name" value="OmpA-like_sf"/>
</dbReference>
<sequence length="221" mass="22847">MFKKLTIAALAATFLSACTTDPYTGQEKVSNTAGGAAIGAAVGALGGLMVGGSSTAQRNAVLIGAGIGALGGGAIGNYMDRQESELRAQLQGTGVSVTRNGDRIILNMPSSITFDTDQDAVKGQFYPTLNSVAIVLRKFNQTLVDIKGHTDSTGSASHNQQLSQRRAASVGTYLGSQGIDPRRFAIIGYGASQPVASNATPDGRAQNRRVEIEISPLKSAM</sequence>
<dbReference type="InterPro" id="IPR027367">
    <property type="entry name" value="Gly-zipper_YMGG"/>
</dbReference>
<feature type="chain" id="PRO_5032635155" evidence="6">
    <location>
        <begin position="20"/>
        <end position="221"/>
    </location>
</feature>
<accession>A0A841LNT8</accession>
<keyword evidence="5" id="KW-0812">Transmembrane</keyword>
<dbReference type="PANTHER" id="PTHR30329">
    <property type="entry name" value="STATOR ELEMENT OF FLAGELLAR MOTOR COMPLEX"/>
    <property type="match status" value="1"/>
</dbReference>
<dbReference type="SUPFAM" id="SSF103088">
    <property type="entry name" value="OmpA-like"/>
    <property type="match status" value="1"/>
</dbReference>
<dbReference type="CDD" id="cd07185">
    <property type="entry name" value="OmpA_C-like"/>
    <property type="match status" value="1"/>
</dbReference>
<dbReference type="EMBL" id="JACIIU010000001">
    <property type="protein sequence ID" value="MBB6259665.1"/>
    <property type="molecule type" value="Genomic_DNA"/>
</dbReference>
<evidence type="ECO:0000313" key="8">
    <source>
        <dbReference type="EMBL" id="MBB6259665.1"/>
    </source>
</evidence>
<reference evidence="8 9" key="1">
    <citation type="submission" date="2020-08" db="EMBL/GenBank/DDBJ databases">
        <title>Genomic Encyclopedia of Type Strains, Phase IV (KMG-IV): sequencing the most valuable type-strain genomes for metagenomic binning, comparative biology and taxonomic classification.</title>
        <authorList>
            <person name="Goeker M."/>
        </authorList>
    </citation>
    <scope>NUCLEOTIDE SEQUENCE [LARGE SCALE GENOMIC DNA]</scope>
    <source>
        <strain evidence="8 9">DSM 22336</strain>
    </source>
</reference>
<protein>
    <submittedName>
        <fullName evidence="8">Outer membrane protein OmpA-like peptidoglycan-associated protein</fullName>
    </submittedName>
</protein>
<feature type="signal peptide" evidence="6">
    <location>
        <begin position="1"/>
        <end position="19"/>
    </location>
</feature>
<dbReference type="Pfam" id="PF13441">
    <property type="entry name" value="Gly-zipper_YMGG"/>
    <property type="match status" value="1"/>
</dbReference>
<keyword evidence="6" id="KW-0732">Signal</keyword>
<dbReference type="PRINTS" id="PR01023">
    <property type="entry name" value="NAFLGMOTY"/>
</dbReference>
<dbReference type="InterPro" id="IPR006665">
    <property type="entry name" value="OmpA-like"/>
</dbReference>
<evidence type="ECO:0000256" key="3">
    <source>
        <dbReference type="ARBA" id="ARBA00023237"/>
    </source>
</evidence>
<feature type="domain" description="OmpA-like" evidence="7">
    <location>
        <begin position="101"/>
        <end position="218"/>
    </location>
</feature>
<dbReference type="AlphaFoldDB" id="A0A841LNT8"/>
<dbReference type="PROSITE" id="PS51123">
    <property type="entry name" value="OMPA_2"/>
    <property type="match status" value="1"/>
</dbReference>
<dbReference type="Pfam" id="PF00691">
    <property type="entry name" value="OmpA"/>
    <property type="match status" value="1"/>
</dbReference>
<evidence type="ECO:0000256" key="1">
    <source>
        <dbReference type="ARBA" id="ARBA00004442"/>
    </source>
</evidence>
<evidence type="ECO:0000256" key="6">
    <source>
        <dbReference type="SAM" id="SignalP"/>
    </source>
</evidence>